<feature type="signal peptide" evidence="2">
    <location>
        <begin position="1"/>
        <end position="26"/>
    </location>
</feature>
<keyword evidence="1 2" id="KW-0732">Signal</keyword>
<feature type="domain" description="Solute-binding protein family 5" evidence="3">
    <location>
        <begin position="103"/>
        <end position="453"/>
    </location>
</feature>
<gene>
    <name evidence="4" type="ORF">J40TS1_04470</name>
</gene>
<proteinExistence type="predicted"/>
<dbReference type="GO" id="GO:0043190">
    <property type="term" value="C:ATP-binding cassette (ABC) transporter complex"/>
    <property type="evidence" value="ECO:0007669"/>
    <property type="project" value="InterPro"/>
</dbReference>
<dbReference type="PIRSF" id="PIRSF002741">
    <property type="entry name" value="MppA"/>
    <property type="match status" value="1"/>
</dbReference>
<dbReference type="AlphaFoldDB" id="A0A919YJW9"/>
<feature type="chain" id="PRO_5037264061" evidence="2">
    <location>
        <begin position="27"/>
        <end position="544"/>
    </location>
</feature>
<keyword evidence="5" id="KW-1185">Reference proteome</keyword>
<evidence type="ECO:0000256" key="2">
    <source>
        <dbReference type="SAM" id="SignalP"/>
    </source>
</evidence>
<dbReference type="InterPro" id="IPR039424">
    <property type="entry name" value="SBP_5"/>
</dbReference>
<dbReference type="PROSITE" id="PS51257">
    <property type="entry name" value="PROKAR_LIPOPROTEIN"/>
    <property type="match status" value="1"/>
</dbReference>
<comment type="caution">
    <text evidence="4">The sequence shown here is derived from an EMBL/GenBank/DDBJ whole genome shotgun (WGS) entry which is preliminary data.</text>
</comment>
<name>A0A919YJW9_9BACL</name>
<dbReference type="GO" id="GO:0015833">
    <property type="term" value="P:peptide transport"/>
    <property type="evidence" value="ECO:0007669"/>
    <property type="project" value="TreeGrafter"/>
</dbReference>
<evidence type="ECO:0000313" key="4">
    <source>
        <dbReference type="EMBL" id="GIP14805.1"/>
    </source>
</evidence>
<dbReference type="PANTHER" id="PTHR30290">
    <property type="entry name" value="PERIPLASMIC BINDING COMPONENT OF ABC TRANSPORTER"/>
    <property type="match status" value="1"/>
</dbReference>
<sequence>MNHHSSKWTIAFLIFVLLLTGCSSNAANGTNNSNISSPGPTDAASADANVVDANEGKELATELKFPLDQSIPTLDPHLSLGGSNSTVVLNVFEGLFSFNSSYEPVPSLAESYEVSEDGKNYVFHLRQGITFHNGKELKAEDAAASLNRWKELAPRAKSSFGESEFEAQDDYTVVLNLNEPKNDTLAQLSHVLNFAAIMPKEVVESAGPDGVKEYIGTGPFKLVEWKADQYIHVSKFENYQSPDGESDGFAGKREALVNDIYFTLALDNATRFSSFLAGDFDYVDVSIDNLPLVENDDSIELVKDLSTDFNLIFNKKSPLFSDIAYRQAVAALVNAEEILLGITSTPDLYRLNPSYMYEENAKWYSEAGSEAYNQSNPEEAKRLLAEAGYNGEVVRLLTTKDTGSFYNASLMLQAQLEAIGVKTQLDIYDYATMLTKRADATAWDIYLGPFIVPSTPSQLLYLNPSYGFAEDAKLAELLKKATAALTDEEIKEANDELQAYVWEYLGNVKIGDTYRYKAIRSNLQGVTTLYGIPNLSNTKVYKKS</sequence>
<dbReference type="Proteomes" id="UP000683139">
    <property type="component" value="Unassembled WGS sequence"/>
</dbReference>
<evidence type="ECO:0000313" key="5">
    <source>
        <dbReference type="Proteomes" id="UP000683139"/>
    </source>
</evidence>
<reference evidence="4" key="1">
    <citation type="submission" date="2021-03" db="EMBL/GenBank/DDBJ databases">
        <title>Antimicrobial resistance genes in bacteria isolated from Japanese honey, and their potential for conferring macrolide and lincosamide resistance in the American foulbrood pathogen Paenibacillus larvae.</title>
        <authorList>
            <person name="Okamoto M."/>
            <person name="Kumagai M."/>
            <person name="Kanamori H."/>
            <person name="Takamatsu D."/>
        </authorList>
    </citation>
    <scope>NUCLEOTIDE SEQUENCE</scope>
    <source>
        <strain evidence="4">J40TS1</strain>
    </source>
</reference>
<dbReference type="InterPro" id="IPR030678">
    <property type="entry name" value="Peptide/Ni-bd"/>
</dbReference>
<organism evidence="4 5">
    <name type="scientific">Paenibacillus montaniterrae</name>
    <dbReference type="NCBI Taxonomy" id="429341"/>
    <lineage>
        <taxon>Bacteria</taxon>
        <taxon>Bacillati</taxon>
        <taxon>Bacillota</taxon>
        <taxon>Bacilli</taxon>
        <taxon>Bacillales</taxon>
        <taxon>Paenibacillaceae</taxon>
        <taxon>Paenibacillus</taxon>
    </lineage>
</organism>
<dbReference type="RefSeq" id="WP_213512997.1">
    <property type="nucleotide sequence ID" value="NZ_BOSE01000001.1"/>
</dbReference>
<dbReference type="Pfam" id="PF00496">
    <property type="entry name" value="SBP_bac_5"/>
    <property type="match status" value="1"/>
</dbReference>
<accession>A0A919YJW9</accession>
<dbReference type="SUPFAM" id="SSF53850">
    <property type="entry name" value="Periplasmic binding protein-like II"/>
    <property type="match status" value="1"/>
</dbReference>
<dbReference type="GO" id="GO:0042597">
    <property type="term" value="C:periplasmic space"/>
    <property type="evidence" value="ECO:0007669"/>
    <property type="project" value="UniProtKB-ARBA"/>
</dbReference>
<dbReference type="Gene3D" id="3.40.190.10">
    <property type="entry name" value="Periplasmic binding protein-like II"/>
    <property type="match status" value="1"/>
</dbReference>
<dbReference type="PANTHER" id="PTHR30290:SF38">
    <property type="entry name" value="D,D-DIPEPTIDE-BINDING PERIPLASMIC PROTEIN DDPA-RELATED"/>
    <property type="match status" value="1"/>
</dbReference>
<protein>
    <submittedName>
        <fullName evidence="4">Peptide ABC transporter substrate-binding protein</fullName>
    </submittedName>
</protein>
<dbReference type="InterPro" id="IPR000914">
    <property type="entry name" value="SBP_5_dom"/>
</dbReference>
<dbReference type="Gene3D" id="3.10.105.10">
    <property type="entry name" value="Dipeptide-binding Protein, Domain 3"/>
    <property type="match status" value="1"/>
</dbReference>
<dbReference type="EMBL" id="BOSE01000001">
    <property type="protein sequence ID" value="GIP14805.1"/>
    <property type="molecule type" value="Genomic_DNA"/>
</dbReference>
<dbReference type="GO" id="GO:1904680">
    <property type="term" value="F:peptide transmembrane transporter activity"/>
    <property type="evidence" value="ECO:0007669"/>
    <property type="project" value="TreeGrafter"/>
</dbReference>
<evidence type="ECO:0000259" key="3">
    <source>
        <dbReference type="Pfam" id="PF00496"/>
    </source>
</evidence>
<evidence type="ECO:0000256" key="1">
    <source>
        <dbReference type="ARBA" id="ARBA00022729"/>
    </source>
</evidence>